<dbReference type="KEGG" id="txa:HQN79_09375"/>
<dbReference type="Gene3D" id="3.40.50.2000">
    <property type="entry name" value="Glycogen Phosphorylase B"/>
    <property type="match status" value="2"/>
</dbReference>
<evidence type="ECO:0000259" key="1">
    <source>
        <dbReference type="Pfam" id="PF13579"/>
    </source>
</evidence>
<dbReference type="AlphaFoldDB" id="A0A7D4TEW8"/>
<dbReference type="PANTHER" id="PTHR45947">
    <property type="entry name" value="SULFOQUINOVOSYL TRANSFERASE SQD2"/>
    <property type="match status" value="1"/>
</dbReference>
<evidence type="ECO:0000313" key="2">
    <source>
        <dbReference type="EMBL" id="QKI89767.1"/>
    </source>
</evidence>
<protein>
    <submittedName>
        <fullName evidence="2">Glycosyltransferase family 4 protein</fullName>
    </submittedName>
</protein>
<reference evidence="2 3" key="1">
    <citation type="submission" date="2020-05" db="EMBL/GenBank/DDBJ databases">
        <title>Thiomicrorhabdus sediminis sp.nov. and Thiomicrorhabdus xiamenensis sp.nov., novel sulfur-oxidizing bacteria isolated from coastal sediment.</title>
        <authorList>
            <person name="Liu X."/>
        </authorList>
    </citation>
    <scope>NUCLEOTIDE SEQUENCE [LARGE SCALE GENOMIC DNA]</scope>
    <source>
        <strain evidence="2 3">G2</strain>
    </source>
</reference>
<dbReference type="RefSeq" id="WP_173285880.1">
    <property type="nucleotide sequence ID" value="NZ_CP054020.1"/>
</dbReference>
<evidence type="ECO:0000313" key="3">
    <source>
        <dbReference type="Proteomes" id="UP000504724"/>
    </source>
</evidence>
<dbReference type="InterPro" id="IPR050194">
    <property type="entry name" value="Glycosyltransferase_grp1"/>
</dbReference>
<accession>A0A7D4TEW8</accession>
<organism evidence="2 3">
    <name type="scientific">Thiomicrorhabdus xiamenensis</name>
    <dbReference type="NCBI Taxonomy" id="2739063"/>
    <lineage>
        <taxon>Bacteria</taxon>
        <taxon>Pseudomonadati</taxon>
        <taxon>Pseudomonadota</taxon>
        <taxon>Gammaproteobacteria</taxon>
        <taxon>Thiotrichales</taxon>
        <taxon>Piscirickettsiaceae</taxon>
        <taxon>Thiomicrorhabdus</taxon>
    </lineage>
</organism>
<dbReference type="PANTHER" id="PTHR45947:SF3">
    <property type="entry name" value="SULFOQUINOVOSYL TRANSFERASE SQD2"/>
    <property type="match status" value="1"/>
</dbReference>
<keyword evidence="3" id="KW-1185">Reference proteome</keyword>
<dbReference type="SUPFAM" id="SSF53756">
    <property type="entry name" value="UDP-Glycosyltransferase/glycogen phosphorylase"/>
    <property type="match status" value="1"/>
</dbReference>
<dbReference type="GO" id="GO:0016758">
    <property type="term" value="F:hexosyltransferase activity"/>
    <property type="evidence" value="ECO:0007669"/>
    <property type="project" value="TreeGrafter"/>
</dbReference>
<dbReference type="Pfam" id="PF13692">
    <property type="entry name" value="Glyco_trans_1_4"/>
    <property type="match status" value="1"/>
</dbReference>
<keyword evidence="2" id="KW-0808">Transferase</keyword>
<name>A0A7D4TEW8_9GAMM</name>
<dbReference type="EMBL" id="CP054020">
    <property type="protein sequence ID" value="QKI89767.1"/>
    <property type="molecule type" value="Genomic_DNA"/>
</dbReference>
<dbReference type="Pfam" id="PF13579">
    <property type="entry name" value="Glyco_trans_4_4"/>
    <property type="match status" value="1"/>
</dbReference>
<gene>
    <name evidence="2" type="ORF">HQN79_09375</name>
</gene>
<dbReference type="InterPro" id="IPR028098">
    <property type="entry name" value="Glyco_trans_4-like_N"/>
</dbReference>
<feature type="domain" description="Glycosyltransferase subfamily 4-like N-terminal" evidence="1">
    <location>
        <begin position="16"/>
        <end position="199"/>
    </location>
</feature>
<dbReference type="Proteomes" id="UP000504724">
    <property type="component" value="Chromosome"/>
</dbReference>
<dbReference type="CDD" id="cd03794">
    <property type="entry name" value="GT4_WbuB-like"/>
    <property type="match status" value="1"/>
</dbReference>
<proteinExistence type="predicted"/>
<sequence>MRVLIVSQYFWPENFRINDLAEELVKRGHEVTILTGKPNYPSGELFPEFEAKPDEFSEYRGCRVVRVPIVMRGQGSGRKLVSNYISYVLSASIIGFFKLRKQRFDVTFVYEPSPVTVCLPAIFYKKLKGTPVVFWVLDLWPETLEAIGVVKSPRILSWVGKLVSYIYNRCDLVLGQSKAFYEGISQYCEDENKIKYFPSWSEPVFLESSNSSVNELMESGSFKVLFAGNIGDAQDFPAILLAAEEIKSHNHNIKIYVVGDGRAFNGIKHQVKEKGLEDIVILLGRFPLDDMPAFYSAADALLVTLKESKAFSMTIPGKIQTYMAAGKPILTMLSGEGSRVVDEAQCGLTAKSGDHLGLAKNMISLSECTKDELLNFGVNANTYAEKEFDRYTLISQLESWFEEVSLSSKENKL</sequence>